<feature type="region of interest" description="Disordered" evidence="1">
    <location>
        <begin position="31"/>
        <end position="56"/>
    </location>
</feature>
<dbReference type="EMBL" id="GL385398">
    <property type="protein sequence ID" value="EJT75065.1"/>
    <property type="molecule type" value="Genomic_DNA"/>
</dbReference>
<dbReference type="AlphaFoldDB" id="J3P5W3"/>
<evidence type="ECO:0000313" key="3">
    <source>
        <dbReference type="EnsemblFungi" id="EJT75065"/>
    </source>
</evidence>
<accession>J3P5W3</accession>
<protein>
    <submittedName>
        <fullName evidence="2 3">Uncharacterized protein</fullName>
    </submittedName>
</protein>
<reference evidence="3" key="4">
    <citation type="journal article" date="2015" name="G3 (Bethesda)">
        <title>Genome sequences of three phytopathogenic species of the Magnaporthaceae family of fungi.</title>
        <authorList>
            <person name="Okagaki L.H."/>
            <person name="Nunes C.C."/>
            <person name="Sailsbery J."/>
            <person name="Clay B."/>
            <person name="Brown D."/>
            <person name="John T."/>
            <person name="Oh Y."/>
            <person name="Young N."/>
            <person name="Fitzgerald M."/>
            <person name="Haas B.J."/>
            <person name="Zeng Q."/>
            <person name="Young S."/>
            <person name="Adiconis X."/>
            <person name="Fan L."/>
            <person name="Levin J.Z."/>
            <person name="Mitchell T.K."/>
            <person name="Okubara P.A."/>
            <person name="Farman M.L."/>
            <person name="Kohn L.M."/>
            <person name="Birren B."/>
            <person name="Ma L.-J."/>
            <person name="Dean R.A."/>
        </authorList>
    </citation>
    <scope>NUCLEOTIDE SEQUENCE</scope>
    <source>
        <strain evidence="3">R3-111a-1</strain>
    </source>
</reference>
<dbReference type="VEuPathDB" id="FungiDB:GGTG_08903"/>
<dbReference type="GeneID" id="20349361"/>
<name>J3P5W3_GAET3</name>
<organism evidence="2">
    <name type="scientific">Gaeumannomyces tritici (strain R3-111a-1)</name>
    <name type="common">Wheat and barley take-all root rot fungus</name>
    <name type="synonym">Gaeumannomyces graminis var. tritici</name>
    <dbReference type="NCBI Taxonomy" id="644352"/>
    <lineage>
        <taxon>Eukaryota</taxon>
        <taxon>Fungi</taxon>
        <taxon>Dikarya</taxon>
        <taxon>Ascomycota</taxon>
        <taxon>Pezizomycotina</taxon>
        <taxon>Sordariomycetes</taxon>
        <taxon>Sordariomycetidae</taxon>
        <taxon>Magnaporthales</taxon>
        <taxon>Magnaporthaceae</taxon>
        <taxon>Gaeumannomyces</taxon>
    </lineage>
</organism>
<reference evidence="2" key="2">
    <citation type="submission" date="2010-07" db="EMBL/GenBank/DDBJ databases">
        <authorList>
            <consortium name="The Broad Institute Genome Sequencing Platform"/>
            <consortium name="Broad Institute Genome Sequencing Center for Infectious Disease"/>
            <person name="Ma L.-J."/>
            <person name="Dead R."/>
            <person name="Young S."/>
            <person name="Zeng Q."/>
            <person name="Koehrsen M."/>
            <person name="Alvarado L."/>
            <person name="Berlin A."/>
            <person name="Chapman S.B."/>
            <person name="Chen Z."/>
            <person name="Freedman E."/>
            <person name="Gellesch M."/>
            <person name="Goldberg J."/>
            <person name="Griggs A."/>
            <person name="Gujja S."/>
            <person name="Heilman E.R."/>
            <person name="Heiman D."/>
            <person name="Hepburn T."/>
            <person name="Howarth C."/>
            <person name="Jen D."/>
            <person name="Larson L."/>
            <person name="Mehta T."/>
            <person name="Neiman D."/>
            <person name="Pearson M."/>
            <person name="Roberts A."/>
            <person name="Saif S."/>
            <person name="Shea T."/>
            <person name="Shenoy N."/>
            <person name="Sisk P."/>
            <person name="Stolte C."/>
            <person name="Sykes S."/>
            <person name="Walk T."/>
            <person name="White J."/>
            <person name="Yandava C."/>
            <person name="Haas B."/>
            <person name="Nusbaum C."/>
            <person name="Birren B."/>
        </authorList>
    </citation>
    <scope>NUCLEOTIDE SEQUENCE</scope>
    <source>
        <strain evidence="2">R3-111a-1</strain>
    </source>
</reference>
<evidence type="ECO:0000256" key="1">
    <source>
        <dbReference type="SAM" id="MobiDB-lite"/>
    </source>
</evidence>
<reference evidence="2" key="3">
    <citation type="submission" date="2010-09" db="EMBL/GenBank/DDBJ databases">
        <title>Annotation of Gaeumannomyces graminis var. tritici R3-111a-1.</title>
        <authorList>
            <consortium name="The Broad Institute Genome Sequencing Platform"/>
            <person name="Ma L.-J."/>
            <person name="Dead R."/>
            <person name="Young S.K."/>
            <person name="Zeng Q."/>
            <person name="Gargeya S."/>
            <person name="Fitzgerald M."/>
            <person name="Haas B."/>
            <person name="Abouelleil A."/>
            <person name="Alvarado L."/>
            <person name="Arachchi H.M."/>
            <person name="Berlin A."/>
            <person name="Brown A."/>
            <person name="Chapman S.B."/>
            <person name="Chen Z."/>
            <person name="Dunbar C."/>
            <person name="Freedman E."/>
            <person name="Gearin G."/>
            <person name="Gellesch M."/>
            <person name="Goldberg J."/>
            <person name="Griggs A."/>
            <person name="Gujja S."/>
            <person name="Heiman D."/>
            <person name="Howarth C."/>
            <person name="Larson L."/>
            <person name="Lui A."/>
            <person name="MacDonald P.J.P."/>
            <person name="Mehta T."/>
            <person name="Montmayeur A."/>
            <person name="Murphy C."/>
            <person name="Neiman D."/>
            <person name="Pearson M."/>
            <person name="Priest M."/>
            <person name="Roberts A."/>
            <person name="Saif S."/>
            <person name="Shea T."/>
            <person name="Shenoy N."/>
            <person name="Sisk P."/>
            <person name="Stolte C."/>
            <person name="Sykes S."/>
            <person name="Yandava C."/>
            <person name="Wortman J."/>
            <person name="Nusbaum C."/>
            <person name="Birren B."/>
        </authorList>
    </citation>
    <scope>NUCLEOTIDE SEQUENCE</scope>
    <source>
        <strain evidence="2">R3-111a-1</strain>
    </source>
</reference>
<reference evidence="4" key="1">
    <citation type="submission" date="2010-07" db="EMBL/GenBank/DDBJ databases">
        <title>The genome sequence of Gaeumannomyces graminis var. tritici strain R3-111a-1.</title>
        <authorList>
            <consortium name="The Broad Institute Genome Sequencing Platform"/>
            <person name="Ma L.-J."/>
            <person name="Dead R."/>
            <person name="Young S."/>
            <person name="Zeng Q."/>
            <person name="Koehrsen M."/>
            <person name="Alvarado L."/>
            <person name="Berlin A."/>
            <person name="Chapman S.B."/>
            <person name="Chen Z."/>
            <person name="Freedman E."/>
            <person name="Gellesch M."/>
            <person name="Goldberg J."/>
            <person name="Griggs A."/>
            <person name="Gujja S."/>
            <person name="Heilman E.R."/>
            <person name="Heiman D."/>
            <person name="Hepburn T."/>
            <person name="Howarth C."/>
            <person name="Jen D."/>
            <person name="Larson L."/>
            <person name="Mehta T."/>
            <person name="Neiman D."/>
            <person name="Pearson M."/>
            <person name="Roberts A."/>
            <person name="Saif S."/>
            <person name="Shea T."/>
            <person name="Shenoy N."/>
            <person name="Sisk P."/>
            <person name="Stolte C."/>
            <person name="Sykes S."/>
            <person name="Walk T."/>
            <person name="White J."/>
            <person name="Yandava C."/>
            <person name="Haas B."/>
            <person name="Nusbaum C."/>
            <person name="Birren B."/>
        </authorList>
    </citation>
    <scope>NUCLEOTIDE SEQUENCE [LARGE SCALE GENOMIC DNA]</scope>
    <source>
        <strain evidence="4">R3-111a-1</strain>
    </source>
</reference>
<dbReference type="EnsemblFungi" id="EJT75065">
    <property type="protein sequence ID" value="EJT75065"/>
    <property type="gene ID" value="GGTG_08903"/>
</dbReference>
<sequence length="56" mass="6147">MAGIGYPVPQAPMTDQHTRLMEDTLRHSFRKDTAASDGRVMRGGYKDLPNAASEVV</sequence>
<gene>
    <name evidence="3" type="primary">20349361</name>
    <name evidence="2" type="ORF">GGTG_08903</name>
</gene>
<reference evidence="3" key="5">
    <citation type="submission" date="2018-04" db="UniProtKB">
        <authorList>
            <consortium name="EnsemblFungi"/>
        </authorList>
    </citation>
    <scope>IDENTIFICATION</scope>
    <source>
        <strain evidence="3">R3-111a-1</strain>
    </source>
</reference>
<evidence type="ECO:0000313" key="2">
    <source>
        <dbReference type="EMBL" id="EJT75065.1"/>
    </source>
</evidence>
<dbReference type="RefSeq" id="XP_009225009.1">
    <property type="nucleotide sequence ID" value="XM_009226745.1"/>
</dbReference>
<keyword evidence="4" id="KW-1185">Reference proteome</keyword>
<dbReference type="Proteomes" id="UP000006039">
    <property type="component" value="Unassembled WGS sequence"/>
</dbReference>
<proteinExistence type="predicted"/>
<evidence type="ECO:0000313" key="4">
    <source>
        <dbReference type="Proteomes" id="UP000006039"/>
    </source>
</evidence>
<dbReference type="HOGENOM" id="CLU_3014277_0_0_1"/>